<evidence type="ECO:0000313" key="1">
    <source>
        <dbReference type="EMBL" id="KUM46595.1"/>
    </source>
</evidence>
<name>A0A117NGC7_PICGL</name>
<gene>
    <name evidence="1" type="ORF">ABT39_MTgene1697</name>
</gene>
<keyword evidence="1" id="KW-0496">Mitochondrion</keyword>
<dbReference type="EMBL" id="LKAM01000011">
    <property type="protein sequence ID" value="KUM46595.1"/>
    <property type="molecule type" value="Genomic_DNA"/>
</dbReference>
<accession>A0A117NGC7</accession>
<organism evidence="1">
    <name type="scientific">Picea glauca</name>
    <name type="common">White spruce</name>
    <name type="synonym">Pinus glauca</name>
    <dbReference type="NCBI Taxonomy" id="3330"/>
    <lineage>
        <taxon>Eukaryota</taxon>
        <taxon>Viridiplantae</taxon>
        <taxon>Streptophyta</taxon>
        <taxon>Embryophyta</taxon>
        <taxon>Tracheophyta</taxon>
        <taxon>Spermatophyta</taxon>
        <taxon>Pinopsida</taxon>
        <taxon>Pinidae</taxon>
        <taxon>Conifers I</taxon>
        <taxon>Pinales</taxon>
        <taxon>Pinaceae</taxon>
        <taxon>Picea</taxon>
    </lineage>
</organism>
<dbReference type="AlphaFoldDB" id="A0A117NGC7"/>
<proteinExistence type="predicted"/>
<protein>
    <submittedName>
        <fullName evidence="1">Uncharacterized protein</fullName>
    </submittedName>
</protein>
<sequence>MGGFGGIYHRYRARSPLSWPIAMKEGASIYGSGNELELLLGRTPIDEVVPRLLCPEKEIGALR</sequence>
<comment type="caution">
    <text evidence="1">The sequence shown here is derived from an EMBL/GenBank/DDBJ whole genome shotgun (WGS) entry which is preliminary data.</text>
</comment>
<geneLocation type="mitochondrion" evidence="1"/>
<reference evidence="1" key="1">
    <citation type="journal article" date="2015" name="Genome Biol. Evol.">
        <title>Organellar Genomes of White Spruce (Picea glauca): Assembly and Annotation.</title>
        <authorList>
            <person name="Jackman S.D."/>
            <person name="Warren R.L."/>
            <person name="Gibb E.A."/>
            <person name="Vandervalk B.P."/>
            <person name="Mohamadi H."/>
            <person name="Chu J."/>
            <person name="Raymond A."/>
            <person name="Pleasance S."/>
            <person name="Coope R."/>
            <person name="Wildung M.R."/>
            <person name="Ritland C.E."/>
            <person name="Bousquet J."/>
            <person name="Jones S.J."/>
            <person name="Bohlmann J."/>
            <person name="Birol I."/>
        </authorList>
    </citation>
    <scope>NUCLEOTIDE SEQUENCE [LARGE SCALE GENOMIC DNA]</scope>
    <source>
        <tissue evidence="1">Flushing bud</tissue>
    </source>
</reference>